<feature type="transmembrane region" description="Helical" evidence="1">
    <location>
        <begin position="43"/>
        <end position="61"/>
    </location>
</feature>
<accession>A0A5C8HX12</accession>
<dbReference type="Proteomes" id="UP000321034">
    <property type="component" value="Unassembled WGS sequence"/>
</dbReference>
<evidence type="ECO:0000259" key="2">
    <source>
        <dbReference type="Pfam" id="PF04892"/>
    </source>
</evidence>
<gene>
    <name evidence="3" type="ORF">FVP77_11190</name>
</gene>
<dbReference type="PANTHER" id="PTHR36834">
    <property type="entry name" value="MEMBRANE PROTEIN-RELATED"/>
    <property type="match status" value="1"/>
</dbReference>
<dbReference type="OrthoDB" id="4822551at2"/>
<feature type="transmembrane region" description="Helical" evidence="1">
    <location>
        <begin position="164"/>
        <end position="185"/>
    </location>
</feature>
<feature type="transmembrane region" description="Helical" evidence="1">
    <location>
        <begin position="12"/>
        <end position="31"/>
    </location>
</feature>
<dbReference type="InterPro" id="IPR053150">
    <property type="entry name" value="Teicoplanin_resist-assoc"/>
</dbReference>
<organism evidence="3 4">
    <name type="scientific">Microbacterium hatanonis</name>
    <dbReference type="NCBI Taxonomy" id="404366"/>
    <lineage>
        <taxon>Bacteria</taxon>
        <taxon>Bacillati</taxon>
        <taxon>Actinomycetota</taxon>
        <taxon>Actinomycetes</taxon>
        <taxon>Micrococcales</taxon>
        <taxon>Microbacteriaceae</taxon>
        <taxon>Microbacterium</taxon>
    </lineage>
</organism>
<feature type="transmembrane region" description="Helical" evidence="1">
    <location>
        <begin position="247"/>
        <end position="266"/>
    </location>
</feature>
<evidence type="ECO:0000256" key="1">
    <source>
        <dbReference type="SAM" id="Phobius"/>
    </source>
</evidence>
<dbReference type="PANTHER" id="PTHR36834:SF1">
    <property type="entry name" value="INTEGRAL MEMBRANE PROTEIN"/>
    <property type="match status" value="1"/>
</dbReference>
<feature type="domain" description="VanZ-like" evidence="2">
    <location>
        <begin position="49"/>
        <end position="180"/>
    </location>
</feature>
<feature type="transmembrane region" description="Helical" evidence="1">
    <location>
        <begin position="128"/>
        <end position="152"/>
    </location>
</feature>
<keyword evidence="1" id="KW-0472">Membrane</keyword>
<proteinExistence type="predicted"/>
<dbReference type="RefSeq" id="WP_147894699.1">
    <property type="nucleotide sequence ID" value="NZ_BAAANR010000001.1"/>
</dbReference>
<name>A0A5C8HX12_9MICO</name>
<keyword evidence="1" id="KW-0812">Transmembrane</keyword>
<dbReference type="AlphaFoldDB" id="A0A5C8HX12"/>
<dbReference type="InterPro" id="IPR006976">
    <property type="entry name" value="VanZ-like"/>
</dbReference>
<feature type="transmembrane region" description="Helical" evidence="1">
    <location>
        <begin position="310"/>
        <end position="329"/>
    </location>
</feature>
<evidence type="ECO:0000313" key="4">
    <source>
        <dbReference type="Proteomes" id="UP000321034"/>
    </source>
</evidence>
<dbReference type="EMBL" id="VRSV01000002">
    <property type="protein sequence ID" value="TXK09486.1"/>
    <property type="molecule type" value="Genomic_DNA"/>
</dbReference>
<keyword evidence="1" id="KW-1133">Transmembrane helix</keyword>
<evidence type="ECO:0000313" key="3">
    <source>
        <dbReference type="EMBL" id="TXK09486.1"/>
    </source>
</evidence>
<comment type="caution">
    <text evidence="3">The sequence shown here is derived from an EMBL/GenBank/DDBJ whole genome shotgun (WGS) entry which is preliminary data.</text>
</comment>
<keyword evidence="4" id="KW-1185">Reference proteome</keyword>
<feature type="transmembrane region" description="Helical" evidence="1">
    <location>
        <begin position="206"/>
        <end position="227"/>
    </location>
</feature>
<reference evidence="3 4" key="1">
    <citation type="submission" date="2019-08" db="EMBL/GenBank/DDBJ databases">
        <authorList>
            <person name="Dong K."/>
        </authorList>
    </citation>
    <scope>NUCLEOTIDE SEQUENCE [LARGE SCALE GENOMIC DNA]</scope>
    <source>
        <strain evidence="3 4">JCM14558</strain>
    </source>
</reference>
<protein>
    <submittedName>
        <fullName evidence="3">VanZ family protein</fullName>
    </submittedName>
</protein>
<sequence>MDEQVRNGILAILAGGFAGFLLFVPFVAVSYRRRGRLTAGRAVLWALALVYFWAIWTYTLLPLPDPDTMRCAGVNLDIWAFIDDVRGAARRPGPFVTDPAILQLVLNVLLFVPLGFFLRVLGGRGILVALLVGLGTSAFVETTQVTGVWGIHPCAYRVFDVDDMLTNTLGAVAGSLFALVVPSRLRGVERAADADVPRPVTRRRRALGMLCDAVGLGLVISAVGIVVQLWLQFVVGDREAVLDSTPATVSGLVVGTGLWLAVILVTGRSVGDLAVRLRFSGGVLPTWLARPVRWITGVSGYTLLDALPDPWSLLALPFVVATAVMLFAFRDGRGLPGVFGARVVDEREASARVE</sequence>
<dbReference type="Pfam" id="PF04892">
    <property type="entry name" value="VanZ"/>
    <property type="match status" value="1"/>
</dbReference>
<feature type="transmembrane region" description="Helical" evidence="1">
    <location>
        <begin position="100"/>
        <end position="121"/>
    </location>
</feature>